<sequence length="34" mass="3842">MDPAVRKLVYLMPPYIIRPEQLSRLTDAIAAIAD</sequence>
<evidence type="ECO:0000313" key="2">
    <source>
        <dbReference type="Proteomes" id="UP000307968"/>
    </source>
</evidence>
<name>A0A4U9HDN9_SERRU</name>
<dbReference type="InterPro" id="IPR015422">
    <property type="entry name" value="PyrdxlP-dep_Trfase_small"/>
</dbReference>
<dbReference type="Proteomes" id="UP000307968">
    <property type="component" value="Chromosome"/>
</dbReference>
<dbReference type="Gene3D" id="3.90.1150.10">
    <property type="entry name" value="Aspartate Aminotransferase, domain 1"/>
    <property type="match status" value="1"/>
</dbReference>
<accession>A0A4U9HDN9</accession>
<reference evidence="1 2" key="1">
    <citation type="submission" date="2019-05" db="EMBL/GenBank/DDBJ databases">
        <authorList>
            <consortium name="Pathogen Informatics"/>
        </authorList>
    </citation>
    <scope>NUCLEOTIDE SEQUENCE [LARGE SCALE GENOMIC DNA]</scope>
    <source>
        <strain evidence="1 2">NCTC12971</strain>
    </source>
</reference>
<protein>
    <submittedName>
        <fullName evidence="1">Adenosylmethionine--8-amino-7-oxononanoate transaminase</fullName>
    </submittedName>
</protein>
<dbReference type="EMBL" id="LR590463">
    <property type="protein sequence ID" value="VTP60996.1"/>
    <property type="molecule type" value="Genomic_DNA"/>
</dbReference>
<gene>
    <name evidence="1" type="ORF">NCTC12971_01503</name>
</gene>
<dbReference type="AlphaFoldDB" id="A0A4U9HDN9"/>
<evidence type="ECO:0000313" key="1">
    <source>
        <dbReference type="EMBL" id="VTP60996.1"/>
    </source>
</evidence>
<organism evidence="1 2">
    <name type="scientific">Serratia rubidaea</name>
    <name type="common">Serratia marinorubra</name>
    <dbReference type="NCBI Taxonomy" id="61652"/>
    <lineage>
        <taxon>Bacteria</taxon>
        <taxon>Pseudomonadati</taxon>
        <taxon>Pseudomonadota</taxon>
        <taxon>Gammaproteobacteria</taxon>
        <taxon>Enterobacterales</taxon>
        <taxon>Yersiniaceae</taxon>
        <taxon>Serratia</taxon>
    </lineage>
</organism>
<proteinExistence type="predicted"/>